<evidence type="ECO:0000256" key="9">
    <source>
        <dbReference type="ARBA" id="ARBA00023232"/>
    </source>
</evidence>
<dbReference type="PANTHER" id="PTHR11473">
    <property type="entry name" value="AROMATIC AMINO ACID HYDROXYLASE"/>
    <property type="match status" value="1"/>
</dbReference>
<dbReference type="PIRSF" id="PIRSF000336">
    <property type="entry name" value="TH"/>
    <property type="match status" value="1"/>
</dbReference>
<dbReference type="GO" id="GO:0006559">
    <property type="term" value="P:L-phenylalanine catabolic process"/>
    <property type="evidence" value="ECO:0007669"/>
    <property type="project" value="UniProtKB-UniPathway"/>
</dbReference>
<organism evidence="15">
    <name type="scientific">Absidia glauca</name>
    <name type="common">Pin mould</name>
    <dbReference type="NCBI Taxonomy" id="4829"/>
    <lineage>
        <taxon>Eukaryota</taxon>
        <taxon>Fungi</taxon>
        <taxon>Fungi incertae sedis</taxon>
        <taxon>Mucoromycota</taxon>
        <taxon>Mucoromycotina</taxon>
        <taxon>Mucoromycetes</taxon>
        <taxon>Mucorales</taxon>
        <taxon>Cunninghamellaceae</taxon>
        <taxon>Absidia</taxon>
    </lineage>
</organism>
<dbReference type="OrthoDB" id="983542at2759"/>
<feature type="domain" description="ACT" evidence="14">
    <location>
        <begin position="14"/>
        <end position="93"/>
    </location>
</feature>
<dbReference type="InterPro" id="IPR001273">
    <property type="entry name" value="ArAA_hydroxylase"/>
</dbReference>
<evidence type="ECO:0000256" key="8">
    <source>
        <dbReference type="ARBA" id="ARBA00023033"/>
    </source>
</evidence>
<feature type="binding site" evidence="11">
    <location>
        <position position="307"/>
    </location>
    <ligand>
        <name>Fe cation</name>
        <dbReference type="ChEBI" id="CHEBI:24875"/>
    </ligand>
</feature>
<dbReference type="InterPro" id="IPR002912">
    <property type="entry name" value="ACT_dom"/>
</dbReference>
<dbReference type="InterPro" id="IPR036329">
    <property type="entry name" value="Aro-AA_hydroxylase_C_sf"/>
</dbReference>
<keyword evidence="9" id="KW-0585">Phenylalanine catabolism</keyword>
<dbReference type="InterPro" id="IPR036951">
    <property type="entry name" value="ArAA_hydroxylase_sf"/>
</dbReference>
<dbReference type="PROSITE" id="PS51410">
    <property type="entry name" value="BH4_AAA_HYDROXYL_2"/>
    <property type="match status" value="1"/>
</dbReference>
<evidence type="ECO:0000256" key="5">
    <source>
        <dbReference type="ARBA" id="ARBA00022723"/>
    </source>
</evidence>
<dbReference type="CDD" id="cd04905">
    <property type="entry name" value="ACT_CM-PDT"/>
    <property type="match status" value="1"/>
</dbReference>
<dbReference type="GO" id="GO:0004505">
    <property type="term" value="F:phenylalanine 4-monooxygenase activity"/>
    <property type="evidence" value="ECO:0007669"/>
    <property type="project" value="UniProtKB-EC"/>
</dbReference>
<comment type="pathway">
    <text evidence="2">Amino-acid degradation; L-phenylalanine degradation; acetoacetate and fumarate from L-phenylalanine: step 1/6.</text>
</comment>
<evidence type="ECO:0000256" key="4">
    <source>
        <dbReference type="ARBA" id="ARBA00011995"/>
    </source>
</evidence>
<dbReference type="GO" id="GO:0005506">
    <property type="term" value="F:iron ion binding"/>
    <property type="evidence" value="ECO:0007669"/>
    <property type="project" value="InterPro"/>
</dbReference>
<comment type="cofactor">
    <cofactor evidence="1 12">
        <name>Fe(2+)</name>
        <dbReference type="ChEBI" id="CHEBI:29033"/>
    </cofactor>
</comment>
<keyword evidence="16" id="KW-1185">Reference proteome</keyword>
<evidence type="ECO:0000256" key="12">
    <source>
        <dbReference type="PIRSR" id="PIRSR601273-2"/>
    </source>
</evidence>
<feature type="binding site" evidence="11">
    <location>
        <position position="267"/>
    </location>
    <ligand>
        <name>Fe cation</name>
        <dbReference type="ChEBI" id="CHEBI:24875"/>
    </ligand>
</feature>
<dbReference type="FunFam" id="1.10.800.10:FF:000004">
    <property type="entry name" value="Tyrosine 3-monooxygenase"/>
    <property type="match status" value="1"/>
</dbReference>
<evidence type="ECO:0000256" key="10">
    <source>
        <dbReference type="ARBA" id="ARBA00029922"/>
    </source>
</evidence>
<evidence type="ECO:0000313" key="15">
    <source>
        <dbReference type="EMBL" id="SAL95995.1"/>
    </source>
</evidence>
<dbReference type="AlphaFoldDB" id="A0A163IXY0"/>
<keyword evidence="8" id="KW-0503">Monooxygenase</keyword>
<dbReference type="PROSITE" id="PS00367">
    <property type="entry name" value="BH4_AAA_HYDROXYL_1"/>
    <property type="match status" value="1"/>
</dbReference>
<sequence length="430" mass="48901">MSPANTPKETLKTTLCFSIQDKVGGLENCLAALKSMSISLTRIESRPSRTKDWDYDFFVDFDAEDATQVENVVQQLRKHTKDVCVIGSENTGDSVVWFPRKLSDLDTFAEKVMEMGEELSSDHPGAHDPVYRKRRADITRVAKTYRTGQPIPAIEYTAEENETWGQVYRRLTSMYTTHACREHQYVFPLLVQNCGYSDKGIPQIDDISRFLKDCTGFTLRPVMGLLSSRDFLNAFAFRVFYSTQYIRHSSKPFYTPEPDCCHELLGHVPLFADPDFADFSQEIGLASLGASDEDIQKLATIFWFTVEFGLCRQEGEIKAYGAGLLSSFGELEYSLSDKPELRPFDPAKTAVQKYPITEFQPVYFVADSFKDAQEKVRDFAANSMNRPFSVRYNALTQTIEVLDNKEKVLRFAKSIRDDMKTLTTVLETLG</sequence>
<reference evidence="15" key="1">
    <citation type="submission" date="2016-04" db="EMBL/GenBank/DDBJ databases">
        <authorList>
            <person name="Evans L.H."/>
            <person name="Alamgir A."/>
            <person name="Owens N."/>
            <person name="Weber N.D."/>
            <person name="Virtaneva K."/>
            <person name="Barbian K."/>
            <person name="Babar A."/>
            <person name="Rosenke K."/>
        </authorList>
    </citation>
    <scope>NUCLEOTIDE SEQUENCE [LARGE SCALE GENOMIC DNA]</scope>
    <source>
        <strain evidence="15">CBS 101.48</strain>
    </source>
</reference>
<accession>A0A163IXY0</accession>
<evidence type="ECO:0000313" key="16">
    <source>
        <dbReference type="Proteomes" id="UP000078561"/>
    </source>
</evidence>
<name>A0A163IXY0_ABSGL</name>
<evidence type="ECO:0000256" key="6">
    <source>
        <dbReference type="ARBA" id="ARBA00023002"/>
    </source>
</evidence>
<keyword evidence="5 11" id="KW-0479">Metal-binding</keyword>
<feature type="binding site" evidence="11">
    <location>
        <position position="262"/>
    </location>
    <ligand>
        <name>Fe cation</name>
        <dbReference type="ChEBI" id="CHEBI:24875"/>
    </ligand>
</feature>
<dbReference type="PRINTS" id="PR00372">
    <property type="entry name" value="FYWHYDRXLASE"/>
</dbReference>
<dbReference type="EMBL" id="LT550481">
    <property type="protein sequence ID" value="SAL95995.1"/>
    <property type="molecule type" value="Genomic_DNA"/>
</dbReference>
<dbReference type="Proteomes" id="UP000078561">
    <property type="component" value="Unassembled WGS sequence"/>
</dbReference>
<keyword evidence="7 11" id="KW-0408">Iron</keyword>
<evidence type="ECO:0000259" key="13">
    <source>
        <dbReference type="PROSITE" id="PS51410"/>
    </source>
</evidence>
<dbReference type="Gene3D" id="1.10.800.10">
    <property type="entry name" value="Aromatic amino acid hydroxylase"/>
    <property type="match status" value="1"/>
</dbReference>
<protein>
    <recommendedName>
        <fullName evidence="4">phenylalanine 4-monooxygenase</fullName>
        <ecNumber evidence="4">1.14.16.1</ecNumber>
    </recommendedName>
    <alternativeName>
        <fullName evidence="10">Phe-4-monooxygenase</fullName>
    </alternativeName>
</protein>
<dbReference type="PROSITE" id="PS51671">
    <property type="entry name" value="ACT"/>
    <property type="match status" value="1"/>
</dbReference>
<dbReference type="EC" id="1.14.16.1" evidence="4"/>
<dbReference type="SUPFAM" id="SSF56534">
    <property type="entry name" value="Aromatic aminoacid monoxygenases, catalytic and oligomerization domains"/>
    <property type="match status" value="1"/>
</dbReference>
<proteinExistence type="inferred from homology"/>
<dbReference type="InterPro" id="IPR041912">
    <property type="entry name" value="Euk_PheOH_cat"/>
</dbReference>
<dbReference type="GO" id="GO:0009094">
    <property type="term" value="P:L-phenylalanine biosynthetic process"/>
    <property type="evidence" value="ECO:0007669"/>
    <property type="project" value="InterPro"/>
</dbReference>
<dbReference type="InterPro" id="IPR018301">
    <property type="entry name" value="ArAA_hydroxylase_Fe/CU_BS"/>
</dbReference>
<evidence type="ECO:0000259" key="14">
    <source>
        <dbReference type="PROSITE" id="PS51671"/>
    </source>
</evidence>
<dbReference type="SUPFAM" id="SSF55021">
    <property type="entry name" value="ACT-like"/>
    <property type="match status" value="1"/>
</dbReference>
<evidence type="ECO:0000256" key="1">
    <source>
        <dbReference type="ARBA" id="ARBA00001954"/>
    </source>
</evidence>
<dbReference type="InterPro" id="IPR019773">
    <property type="entry name" value="Tyrosine_3-monooxygenase-like"/>
</dbReference>
<comment type="similarity">
    <text evidence="3">Belongs to the biopterin-dependent aromatic amino acid hydroxylase family.</text>
</comment>
<dbReference type="OMA" id="FHDEVYR"/>
<dbReference type="PANTHER" id="PTHR11473:SF24">
    <property type="entry name" value="PHENYLALANINE-4-HYDROXYLASE"/>
    <property type="match status" value="1"/>
</dbReference>
<evidence type="ECO:0000256" key="11">
    <source>
        <dbReference type="PIRSR" id="PIRSR000336-1"/>
    </source>
</evidence>
<evidence type="ECO:0000256" key="2">
    <source>
        <dbReference type="ARBA" id="ARBA00005088"/>
    </source>
</evidence>
<dbReference type="InterPro" id="IPR045865">
    <property type="entry name" value="ACT-like_dom_sf"/>
</dbReference>
<dbReference type="UniPathway" id="UPA00139">
    <property type="reaction ID" value="UER00337"/>
</dbReference>
<dbReference type="STRING" id="4829.A0A163IXY0"/>
<dbReference type="InterPro" id="IPR018528">
    <property type="entry name" value="Preph_deHydtase_CS"/>
</dbReference>
<keyword evidence="6" id="KW-0560">Oxidoreductase</keyword>
<dbReference type="InterPro" id="IPR019774">
    <property type="entry name" value="Aromatic-AA_hydroxylase_C"/>
</dbReference>
<dbReference type="CDD" id="cd03347">
    <property type="entry name" value="eu_PheOH"/>
    <property type="match status" value="1"/>
</dbReference>
<feature type="domain" description="Biopterin-dependent aromatic amino acid hydroxylase family profile" evidence="13">
    <location>
        <begin position="83"/>
        <end position="430"/>
    </location>
</feature>
<dbReference type="InParanoid" id="A0A163IXY0"/>
<gene>
    <name evidence="15" type="primary">ABSGL_01336.1 scaffold 1223</name>
</gene>
<dbReference type="PROSITE" id="PS00858">
    <property type="entry name" value="PREPHENATE_DEHYDR_2"/>
    <property type="match status" value="1"/>
</dbReference>
<dbReference type="GO" id="GO:0004664">
    <property type="term" value="F:prephenate dehydratase activity"/>
    <property type="evidence" value="ECO:0007669"/>
    <property type="project" value="InterPro"/>
</dbReference>
<evidence type="ECO:0000256" key="3">
    <source>
        <dbReference type="ARBA" id="ARBA00009712"/>
    </source>
</evidence>
<dbReference type="Pfam" id="PF00351">
    <property type="entry name" value="Biopterin_H"/>
    <property type="match status" value="1"/>
</dbReference>
<evidence type="ECO:0000256" key="7">
    <source>
        <dbReference type="ARBA" id="ARBA00023004"/>
    </source>
</evidence>